<keyword evidence="1" id="KW-0106">Calcium</keyword>
<name>A0A067BYC3_SAPPC</name>
<dbReference type="CDD" id="cd00051">
    <property type="entry name" value="EFh"/>
    <property type="match status" value="1"/>
</dbReference>
<dbReference type="PROSITE" id="PS00018">
    <property type="entry name" value="EF_HAND_1"/>
    <property type="match status" value="2"/>
</dbReference>
<dbReference type="InterPro" id="IPR002048">
    <property type="entry name" value="EF_hand_dom"/>
</dbReference>
<dbReference type="Gene3D" id="1.20.5.190">
    <property type="match status" value="1"/>
</dbReference>
<dbReference type="EMBL" id="KK583344">
    <property type="protein sequence ID" value="KDO19572.1"/>
    <property type="molecule type" value="Genomic_DNA"/>
</dbReference>
<keyword evidence="5" id="KW-1185">Reference proteome</keyword>
<evidence type="ECO:0000256" key="1">
    <source>
        <dbReference type="ARBA" id="ARBA00022837"/>
    </source>
</evidence>
<dbReference type="InterPro" id="IPR011992">
    <property type="entry name" value="EF-hand-dom_pair"/>
</dbReference>
<evidence type="ECO:0000313" key="5">
    <source>
        <dbReference type="Proteomes" id="UP000030745"/>
    </source>
</evidence>
<dbReference type="OrthoDB" id="79232at2759"/>
<dbReference type="GO" id="GO:0005509">
    <property type="term" value="F:calcium ion binding"/>
    <property type="evidence" value="ECO:0007669"/>
    <property type="project" value="InterPro"/>
</dbReference>
<accession>A0A067BYC3</accession>
<feature type="coiled-coil region" evidence="2">
    <location>
        <begin position="782"/>
        <end position="830"/>
    </location>
</feature>
<dbReference type="KEGG" id="spar:SPRG_15153"/>
<evidence type="ECO:0000256" key="2">
    <source>
        <dbReference type="SAM" id="Coils"/>
    </source>
</evidence>
<dbReference type="SMART" id="SM00015">
    <property type="entry name" value="IQ"/>
    <property type="match status" value="4"/>
</dbReference>
<dbReference type="InterPro" id="IPR018247">
    <property type="entry name" value="EF_Hand_1_Ca_BS"/>
</dbReference>
<gene>
    <name evidence="4" type="ORF">SPRG_15153</name>
</gene>
<reference evidence="4 5" key="1">
    <citation type="journal article" date="2013" name="PLoS Genet.">
        <title>Distinctive expansion of potential virulence genes in the genome of the oomycete fish pathogen Saprolegnia parasitica.</title>
        <authorList>
            <person name="Jiang R.H."/>
            <person name="de Bruijn I."/>
            <person name="Haas B.J."/>
            <person name="Belmonte R."/>
            <person name="Lobach L."/>
            <person name="Christie J."/>
            <person name="van den Ackerveken G."/>
            <person name="Bottin A."/>
            <person name="Bulone V."/>
            <person name="Diaz-Moreno S.M."/>
            <person name="Dumas B."/>
            <person name="Fan L."/>
            <person name="Gaulin E."/>
            <person name="Govers F."/>
            <person name="Grenville-Briggs L.J."/>
            <person name="Horner N.R."/>
            <person name="Levin J.Z."/>
            <person name="Mammella M."/>
            <person name="Meijer H.J."/>
            <person name="Morris P."/>
            <person name="Nusbaum C."/>
            <person name="Oome S."/>
            <person name="Phillips A.J."/>
            <person name="van Rooyen D."/>
            <person name="Rzeszutek E."/>
            <person name="Saraiva M."/>
            <person name="Secombes C.J."/>
            <person name="Seidl M.F."/>
            <person name="Snel B."/>
            <person name="Stassen J.H."/>
            <person name="Sykes S."/>
            <person name="Tripathy S."/>
            <person name="van den Berg H."/>
            <person name="Vega-Arreguin J.C."/>
            <person name="Wawra S."/>
            <person name="Young S.K."/>
            <person name="Zeng Q."/>
            <person name="Dieguez-Uribeondo J."/>
            <person name="Russ C."/>
            <person name="Tyler B.M."/>
            <person name="van West P."/>
        </authorList>
    </citation>
    <scope>NUCLEOTIDE SEQUENCE [LARGE SCALE GENOMIC DNA]</scope>
    <source>
        <strain evidence="4 5">CBS 223.65</strain>
    </source>
</reference>
<organism evidence="4 5">
    <name type="scientific">Saprolegnia parasitica (strain CBS 223.65)</name>
    <dbReference type="NCBI Taxonomy" id="695850"/>
    <lineage>
        <taxon>Eukaryota</taxon>
        <taxon>Sar</taxon>
        <taxon>Stramenopiles</taxon>
        <taxon>Oomycota</taxon>
        <taxon>Saprolegniomycetes</taxon>
        <taxon>Saprolegniales</taxon>
        <taxon>Saprolegniaceae</taxon>
        <taxon>Saprolegnia</taxon>
    </lineage>
</organism>
<evidence type="ECO:0000259" key="3">
    <source>
        <dbReference type="PROSITE" id="PS50222"/>
    </source>
</evidence>
<evidence type="ECO:0000313" key="4">
    <source>
        <dbReference type="EMBL" id="KDO19572.1"/>
    </source>
</evidence>
<sequence>MPRLPPSASMTATLRVSMDSISLDQVPANISSVQLLATLQAKTISSATSPVVGGRARLDAPLWFDAVDLSGPGCHPLLSLAILHGETQATLATAVTPLFSYITDKGHVAMLALPALTPTGDRVCVVNVHLHAVRHLGRGASDDTGLLLTFHDIKGSPQWYQATLFLCVLGDAIETTTTSATKTEPSVLLPHSAGAVRIDMYQGGVVVGSGSVKAVPNTARQWTTVGTHQVLVSLSPAAAPMPVVGKLYLEPLEAKVALSWKSPYLRLRAGDLDVYKSSVYKLSDGAPKWTDHVVLNVPTLPVSLSCSLFSRGASLGQTNGSASILAPLVVSDDDFHIDDWLALAHEAGHVHIQATFLAKLHGDVELAVTKLVLSSAATTSGLPTTITVSVPPSLASSSTVPLQHQLASVPSAPVVFSVTNAQASSVAPSISIVVFQGPVAIALASLPLLEVWRRPIPSRWYPLLDRISKDEVGAVRVDLTFTPSIRIASGVSNTTAQWKKLFYMIDSDHSGSISLRELRAALQGNVALQTLLLSATDTRPVEDQIATLFQHLDINGDGQVTFDEYVAGMQAHEQQQALLVPSSTSACTSPRIEALEARVEQLTAALAEKKSTHQPLGVLRRGRSTPARPIYAKHTEWRTTQLSLEYDTSPEALKEQNRQLRAQLVDAESARRLALAKHVQESEKVKRRVQSDRALAHHHLLHRTPPKGLHDDVVVEGKLAMLSEEVQRLRDVNAQLLRMQLQDPGRSREEGDAPENAEPELLGRSTELHALRDVHHQLQSDHADVTDRCQKLQDDVAAAKRLLAAQTERCQSLQQQLHQTTLALQQCQQTKQAQTTRSTVVQSALALELDRQAQLQTQRQAARVAQTTASILLQSKVRMRLQQKRYQAAKMQRAAAVVLLQSRVRGRLARLRFHANLRIHRAAVCIQSNTRRFVCRSKFVHLQAGRWTAARLLQAHVRRWQAQTHLRQCLYRRTPGGGERSTIDISC</sequence>
<dbReference type="PROSITE" id="PS50222">
    <property type="entry name" value="EF_HAND_2"/>
    <property type="match status" value="2"/>
</dbReference>
<dbReference type="VEuPathDB" id="FungiDB:SPRG_15153"/>
<dbReference type="AlphaFoldDB" id="A0A067BYC3"/>
<proteinExistence type="predicted"/>
<keyword evidence="2" id="KW-0175">Coiled coil</keyword>
<feature type="domain" description="EF-hand" evidence="3">
    <location>
        <begin position="493"/>
        <end position="528"/>
    </location>
</feature>
<dbReference type="InterPro" id="IPR000048">
    <property type="entry name" value="IQ_motif_EF-hand-BS"/>
</dbReference>
<feature type="domain" description="EF-hand" evidence="3">
    <location>
        <begin position="540"/>
        <end position="575"/>
    </location>
</feature>
<protein>
    <recommendedName>
        <fullName evidence="3">EF-hand domain-containing protein</fullName>
    </recommendedName>
</protein>
<dbReference type="Proteomes" id="UP000030745">
    <property type="component" value="Unassembled WGS sequence"/>
</dbReference>
<dbReference type="Pfam" id="PF13499">
    <property type="entry name" value="EF-hand_7"/>
    <property type="match status" value="1"/>
</dbReference>
<dbReference type="Pfam" id="PF00612">
    <property type="entry name" value="IQ"/>
    <property type="match status" value="2"/>
</dbReference>
<dbReference type="GeneID" id="24136914"/>
<dbReference type="SUPFAM" id="SSF47473">
    <property type="entry name" value="EF-hand"/>
    <property type="match status" value="1"/>
</dbReference>
<dbReference type="RefSeq" id="XP_012209720.1">
    <property type="nucleotide sequence ID" value="XM_012354330.1"/>
</dbReference>
<dbReference type="SMART" id="SM00054">
    <property type="entry name" value="EFh"/>
    <property type="match status" value="2"/>
</dbReference>
<dbReference type="Gene3D" id="1.10.238.10">
    <property type="entry name" value="EF-hand"/>
    <property type="match status" value="1"/>
</dbReference>
<dbReference type="PROSITE" id="PS50096">
    <property type="entry name" value="IQ"/>
    <property type="match status" value="1"/>
</dbReference>